<dbReference type="STRING" id="28136.SAMN02745202_02284"/>
<gene>
    <name evidence="1" type="ORF">SAMN02745202_02284</name>
</gene>
<evidence type="ECO:0000313" key="1">
    <source>
        <dbReference type="EMBL" id="SKA15723.1"/>
    </source>
</evidence>
<evidence type="ECO:0000313" key="2">
    <source>
        <dbReference type="Proteomes" id="UP000190065"/>
    </source>
</evidence>
<reference evidence="1 2" key="1">
    <citation type="submission" date="2017-02" db="EMBL/GenBank/DDBJ databases">
        <authorList>
            <person name="Peterson S.W."/>
        </authorList>
    </citation>
    <scope>NUCLEOTIDE SEQUENCE [LARGE SCALE GENOMIC DNA]</scope>
    <source>
        <strain evidence="1 2">ATCC 43324</strain>
    </source>
</reference>
<dbReference type="RefSeq" id="WP_051529526.1">
    <property type="nucleotide sequence ID" value="NZ_FUXK01000034.1"/>
</dbReference>
<proteinExistence type="predicted"/>
<name>A0A1T4RIE0_9BACT</name>
<organism evidence="1 2">
    <name type="scientific">Segatella oulorum</name>
    <dbReference type="NCBI Taxonomy" id="28136"/>
    <lineage>
        <taxon>Bacteria</taxon>
        <taxon>Pseudomonadati</taxon>
        <taxon>Bacteroidota</taxon>
        <taxon>Bacteroidia</taxon>
        <taxon>Bacteroidales</taxon>
        <taxon>Prevotellaceae</taxon>
        <taxon>Segatella</taxon>
    </lineage>
</organism>
<dbReference type="Proteomes" id="UP000190065">
    <property type="component" value="Unassembled WGS sequence"/>
</dbReference>
<dbReference type="AlphaFoldDB" id="A0A1T4RIE0"/>
<protein>
    <submittedName>
        <fullName evidence="1">Uncharacterized protein</fullName>
    </submittedName>
</protein>
<dbReference type="EMBL" id="FUXK01000034">
    <property type="protein sequence ID" value="SKA15723.1"/>
    <property type="molecule type" value="Genomic_DNA"/>
</dbReference>
<sequence>MMGLNGIEYFILFSYELKYELIFALSLFATTQKRMPEEKINGMTVRLLKEERCKKTEVYNREGDGCAPSYNAPFATEAEDGVAGEFTDGEGRLHKEVLKIKVTCANAEVFHPVDVDIIHDRCKVIGTSLVASSLSEPATRAHGIFACSR</sequence>
<accession>A0A1T4RIE0</accession>